<feature type="signal peptide" evidence="1">
    <location>
        <begin position="1"/>
        <end position="30"/>
    </location>
</feature>
<dbReference type="AlphaFoldDB" id="A0A420BKK9"/>
<dbReference type="Proteomes" id="UP000286246">
    <property type="component" value="Unassembled WGS sequence"/>
</dbReference>
<evidence type="ECO:0000313" key="2">
    <source>
        <dbReference type="EMBL" id="RKE57253.1"/>
    </source>
</evidence>
<dbReference type="EMBL" id="RAPY01000001">
    <property type="protein sequence ID" value="RKE57253.1"/>
    <property type="molecule type" value="Genomic_DNA"/>
</dbReference>
<keyword evidence="3" id="KW-1185">Reference proteome</keyword>
<dbReference type="RefSeq" id="WP_120258829.1">
    <property type="nucleotide sequence ID" value="NZ_RAPY01000001.1"/>
</dbReference>
<name>A0A420BKK9_SPHD1</name>
<evidence type="ECO:0008006" key="4">
    <source>
        <dbReference type="Google" id="ProtNLM"/>
    </source>
</evidence>
<protein>
    <recommendedName>
        <fullName evidence="4">Fibrobacter succinogenes major paralogous domain-containing protein</fullName>
    </recommendedName>
</protein>
<keyword evidence="1" id="KW-0732">Signal</keyword>
<gene>
    <name evidence="2" type="ORF">DFQ12_2135</name>
</gene>
<evidence type="ECO:0000256" key="1">
    <source>
        <dbReference type="SAM" id="SignalP"/>
    </source>
</evidence>
<accession>A0A420BKK9</accession>
<dbReference type="PROSITE" id="PS51257">
    <property type="entry name" value="PROKAR_LIPOPROTEIN"/>
    <property type="match status" value="1"/>
</dbReference>
<reference evidence="2 3" key="1">
    <citation type="submission" date="2018-09" db="EMBL/GenBank/DDBJ databases">
        <title>Genomic Encyclopedia of Type Strains, Phase III (KMG-III): the genomes of soil and plant-associated and newly described type strains.</title>
        <authorList>
            <person name="Whitman W."/>
        </authorList>
    </citation>
    <scope>NUCLEOTIDE SEQUENCE [LARGE SCALE GENOMIC DNA]</scope>
    <source>
        <strain evidence="2 3">CECT 7938</strain>
    </source>
</reference>
<sequence length="572" mass="61806">MKSKISNNVRKNLSGLAVFCLLLTSFSSCSSKDEQMAPVEEGAVLKVGVKGIEEVVAGGTGSSLRLSNKGNTDISRQSLVSLGGVDAFVDFGEGTVSQDAPVTAKVSSTDTLSKKAASGTTKAVTSSLMENGTKFRLLIYDAANVLVVNQVVTSGTDPQIKVDANKQYTWYAVSVNEKNANVPDINGAGVISRTGIENKDVLYVSGTISTVNGANYLDIVFKRMTARIQVKLNVRGLFARIENSTSISLVKNSTNTTVLQMGDLNILTGQFNNVVDVDKAVLANSMVEESGNPSNTVKIANFFTLNTTTIPANSFKMKFNTLKVTLDDSRVRTFTPQIYTYPGAYTPTIGATYGLNIRLIESPVKVKGVLWARSNLVYSATEMDHYRLKSNPGGSTPATKDTEFWNWKSSTPTGAAGSTDPCSTVYPAGTWRMSTKQEWESIGQPNDKQEVLGLFWGAQYAYKWNRDSDYPSNPAYDDNDLTLSFGGYRTKPSTLGGSTSVVGSPGGIALGAFASGECHYWTSDNRDSNTAYAVKSAFTRVAWLFSWGNVTYPNLNKAEGRNIRCVRQIVNN</sequence>
<feature type="chain" id="PRO_5019362502" description="Fibrobacter succinogenes major paralogous domain-containing protein" evidence="1">
    <location>
        <begin position="31"/>
        <end position="572"/>
    </location>
</feature>
<dbReference type="OrthoDB" id="698753at2"/>
<evidence type="ECO:0000313" key="3">
    <source>
        <dbReference type="Proteomes" id="UP000286246"/>
    </source>
</evidence>
<proteinExistence type="predicted"/>
<comment type="caution">
    <text evidence="2">The sequence shown here is derived from an EMBL/GenBank/DDBJ whole genome shotgun (WGS) entry which is preliminary data.</text>
</comment>
<organism evidence="2 3">
    <name type="scientific">Sphingobacterium detergens</name>
    <dbReference type="NCBI Taxonomy" id="1145106"/>
    <lineage>
        <taxon>Bacteria</taxon>
        <taxon>Pseudomonadati</taxon>
        <taxon>Bacteroidota</taxon>
        <taxon>Sphingobacteriia</taxon>
        <taxon>Sphingobacteriales</taxon>
        <taxon>Sphingobacteriaceae</taxon>
        <taxon>Sphingobacterium</taxon>
    </lineage>
</organism>